<dbReference type="GeneID" id="92036576"/>
<dbReference type="InterPro" id="IPR001138">
    <property type="entry name" value="Zn2Cys6_DnaBD"/>
</dbReference>
<feature type="domain" description="Zn(2)-C6 fungal-type" evidence="8">
    <location>
        <begin position="25"/>
        <end position="58"/>
    </location>
</feature>
<dbReference type="SMART" id="SM00066">
    <property type="entry name" value="GAL4"/>
    <property type="match status" value="1"/>
</dbReference>
<evidence type="ECO:0000256" key="7">
    <source>
        <dbReference type="SAM" id="MobiDB-lite"/>
    </source>
</evidence>
<dbReference type="SMART" id="SM00906">
    <property type="entry name" value="Fungal_trans"/>
    <property type="match status" value="1"/>
</dbReference>
<dbReference type="Pfam" id="PF04082">
    <property type="entry name" value="Fungal_trans"/>
    <property type="match status" value="1"/>
</dbReference>
<dbReference type="PANTHER" id="PTHR47171">
    <property type="entry name" value="FARA-RELATED"/>
    <property type="match status" value="1"/>
</dbReference>
<dbReference type="EMBL" id="JBBPEH010000009">
    <property type="protein sequence ID" value="KAK7533802.1"/>
    <property type="molecule type" value="Genomic_DNA"/>
</dbReference>
<dbReference type="InterPro" id="IPR036864">
    <property type="entry name" value="Zn2-C6_fun-type_DNA-bd_sf"/>
</dbReference>
<keyword evidence="2" id="KW-0862">Zinc</keyword>
<dbReference type="Pfam" id="PF00172">
    <property type="entry name" value="Zn_clus"/>
    <property type="match status" value="1"/>
</dbReference>
<evidence type="ECO:0000313" key="9">
    <source>
        <dbReference type="EMBL" id="KAK7533802.1"/>
    </source>
</evidence>
<sequence>MPPNDLQNAEMSGANLPARNRIAHACASCHARKIKCDLTARRGPPCSRCEDSELPCNVMVRRRRMIRAVESVSREVVDAAAAAAAFGNHPHAHQTSVETPNTVSIVSNSSEKTTTTKTTTTTGELFSSLGPSDRPRRFEVSGLNDISKQKSILLEFLSQDFHEAADISDYQPTFIDEYASVTRLLGREFGRGFAAGVYHFRDAPGIPRTVTSGIPRTITSTERQVLDHYGAFMLPSAPIADAFITAFFDRVFPTMPIMDRGTFLKNYYGVGGAAARKLSLLLIQAVMLAGSVVYNHPDVQLLPDEVSSRLHARAKALINTNFEQDRLVLVQAHLLIGSMTNDSCDDTINNMWLSLGTAVRIAQGIGLHRDLGRAKASLAMRRQWKRIFWTLFIHDSICSFEWGRPRAIHLADTDVPLPSEADFSPDEPGGLPSTEHIQFFLSLCQLCFLIVEWMELLRPGRMAWGSHGGGSSSSASSEEPYVDQTASVRLELETWLAELPPAMQAPADGASGFALWPGTLHIAYYAVVLRLYASLTGAAAAEKVHTAAERILDIGKDLAAQNLLESLWGFGLHQLDLAVGQHARETKSAEQGVAESALGRLREGVHLLREVCQRSSTAAQGLAFYEALLEGRNTGHEGEAAGEADEASEESAGPMASGLQQPDLRLAGSWGAARWSGDDLASLGFLDWNAQWT</sequence>
<proteinExistence type="predicted"/>
<evidence type="ECO:0000256" key="1">
    <source>
        <dbReference type="ARBA" id="ARBA00022723"/>
    </source>
</evidence>
<dbReference type="PANTHER" id="PTHR47171:SF3">
    <property type="entry name" value="FARA-RELATED"/>
    <property type="match status" value="1"/>
</dbReference>
<keyword evidence="3" id="KW-0805">Transcription regulation</keyword>
<gene>
    <name evidence="9" type="ORF">J3D65DRAFT_678821</name>
</gene>
<dbReference type="RefSeq" id="XP_066652841.1">
    <property type="nucleotide sequence ID" value="XM_066803670.1"/>
</dbReference>
<comment type="caution">
    <text evidence="9">The sequence shown here is derived from an EMBL/GenBank/DDBJ whole genome shotgun (WGS) entry which is preliminary data.</text>
</comment>
<protein>
    <submittedName>
        <fullName evidence="9">Fungal-specific transcription factor domain-containing protein</fullName>
    </submittedName>
</protein>
<dbReference type="Proteomes" id="UP001360953">
    <property type="component" value="Unassembled WGS sequence"/>
</dbReference>
<evidence type="ECO:0000256" key="3">
    <source>
        <dbReference type="ARBA" id="ARBA00023015"/>
    </source>
</evidence>
<keyword evidence="6" id="KW-0539">Nucleus</keyword>
<feature type="region of interest" description="Disordered" evidence="7">
    <location>
        <begin position="106"/>
        <end position="133"/>
    </location>
</feature>
<keyword evidence="1" id="KW-0479">Metal-binding</keyword>
<dbReference type="Gene3D" id="4.10.240.10">
    <property type="entry name" value="Zn(2)-C6 fungal-type DNA-binding domain"/>
    <property type="match status" value="1"/>
</dbReference>
<feature type="compositionally biased region" description="Low complexity" evidence="7">
    <location>
        <begin position="112"/>
        <end position="122"/>
    </location>
</feature>
<keyword evidence="10" id="KW-1185">Reference proteome</keyword>
<reference evidence="9 10" key="1">
    <citation type="submission" date="2024-04" db="EMBL/GenBank/DDBJ databases">
        <title>Phyllosticta paracitricarpa is synonymous to the EU quarantine fungus P. citricarpa based on phylogenomic analyses.</title>
        <authorList>
            <consortium name="Lawrence Berkeley National Laboratory"/>
            <person name="Van ingen-buijs V.A."/>
            <person name="Van westerhoven A.C."/>
            <person name="Haridas S."/>
            <person name="Skiadas P."/>
            <person name="Martin F."/>
            <person name="Groenewald J.Z."/>
            <person name="Crous P.W."/>
            <person name="Seidl M.F."/>
        </authorList>
    </citation>
    <scope>NUCLEOTIDE SEQUENCE [LARGE SCALE GENOMIC DNA]</scope>
    <source>
        <strain evidence="9 10">CPC 17464</strain>
    </source>
</reference>
<evidence type="ECO:0000259" key="8">
    <source>
        <dbReference type="PROSITE" id="PS50048"/>
    </source>
</evidence>
<feature type="compositionally biased region" description="Acidic residues" evidence="7">
    <location>
        <begin position="640"/>
        <end position="649"/>
    </location>
</feature>
<dbReference type="CDD" id="cd00067">
    <property type="entry name" value="GAL4"/>
    <property type="match status" value="1"/>
</dbReference>
<feature type="region of interest" description="Disordered" evidence="7">
    <location>
        <begin position="636"/>
        <end position="660"/>
    </location>
</feature>
<keyword evidence="4" id="KW-0238">DNA-binding</keyword>
<evidence type="ECO:0000256" key="4">
    <source>
        <dbReference type="ARBA" id="ARBA00023125"/>
    </source>
</evidence>
<dbReference type="InterPro" id="IPR052073">
    <property type="entry name" value="Amide_Lactam_Regulators"/>
</dbReference>
<dbReference type="InterPro" id="IPR007219">
    <property type="entry name" value="XnlR_reg_dom"/>
</dbReference>
<organism evidence="9 10">
    <name type="scientific">Phyllosticta citribraziliensis</name>
    <dbReference type="NCBI Taxonomy" id="989973"/>
    <lineage>
        <taxon>Eukaryota</taxon>
        <taxon>Fungi</taxon>
        <taxon>Dikarya</taxon>
        <taxon>Ascomycota</taxon>
        <taxon>Pezizomycotina</taxon>
        <taxon>Dothideomycetes</taxon>
        <taxon>Dothideomycetes incertae sedis</taxon>
        <taxon>Botryosphaeriales</taxon>
        <taxon>Phyllostictaceae</taxon>
        <taxon>Phyllosticta</taxon>
    </lineage>
</organism>
<dbReference type="PROSITE" id="PS50048">
    <property type="entry name" value="ZN2_CY6_FUNGAL_2"/>
    <property type="match status" value="1"/>
</dbReference>
<keyword evidence="5" id="KW-0804">Transcription</keyword>
<evidence type="ECO:0000256" key="5">
    <source>
        <dbReference type="ARBA" id="ARBA00023163"/>
    </source>
</evidence>
<dbReference type="CDD" id="cd12148">
    <property type="entry name" value="fungal_TF_MHR"/>
    <property type="match status" value="1"/>
</dbReference>
<evidence type="ECO:0000256" key="6">
    <source>
        <dbReference type="ARBA" id="ARBA00023242"/>
    </source>
</evidence>
<evidence type="ECO:0000256" key="2">
    <source>
        <dbReference type="ARBA" id="ARBA00022833"/>
    </source>
</evidence>
<accession>A0ABR1LF07</accession>
<dbReference type="PROSITE" id="PS00463">
    <property type="entry name" value="ZN2_CY6_FUNGAL_1"/>
    <property type="match status" value="1"/>
</dbReference>
<dbReference type="SUPFAM" id="SSF57701">
    <property type="entry name" value="Zn2/Cys6 DNA-binding domain"/>
    <property type="match status" value="1"/>
</dbReference>
<name>A0ABR1LF07_9PEZI</name>
<evidence type="ECO:0000313" key="10">
    <source>
        <dbReference type="Proteomes" id="UP001360953"/>
    </source>
</evidence>